<dbReference type="AlphaFoldDB" id="A0A3A3FZS5"/>
<dbReference type="SMART" id="SM00634">
    <property type="entry name" value="BID_1"/>
    <property type="match status" value="2"/>
</dbReference>
<proteinExistence type="inferred from homology"/>
<dbReference type="InterPro" id="IPR008964">
    <property type="entry name" value="Invasin/intimin_cell_adhesion"/>
</dbReference>
<evidence type="ECO:0000259" key="3">
    <source>
        <dbReference type="PROSITE" id="PS51127"/>
    </source>
</evidence>
<name>A0A3A3FZS5_9BURK</name>
<feature type="domain" description="Big-1" evidence="3">
    <location>
        <begin position="173"/>
        <end position="274"/>
    </location>
</feature>
<sequence length="514" mass="50585">MGSTLSKFFNKYIALMMYALCTTLLVACGGGGGSPGTTGIGNGGTSGGNGSTTTAGKIVLALADASGAASTSVTGSNSLIVKATVTNATGVAVKNTVVAFTLDGDLAVLSPSSGTALTDDNGVAQVSVKSAGKGSGATNVTAKATVGTAEVTAKTAFSIGAAPTATPIAISFATAIPNDKSIVIKGAGGNGRTEVALLTFRVVDSSGSGVPNVPVTFSTPTTTSVTLASSTGTTDTNGNITVAVNAGSQPTTVTVVAAVQGTSISTISDTITVTTGQAVQTAFSLSAEKFYVEGMNVDNVTNKVIALLADANGGAVADGTQVVFTTDGGAIVGEGGARCLTVKGECSVTWRSQNPRPASGVVTVTATATNATSTLSASRSFFMSGSFPNIRVVSPIGVQSSVNGPIAHNFGTSCTPVTLRVEATDDRNNPLPEGTVVSAANTADVTVTVSPASVAYDGRPLVGGQGGSLHDVKVTPTNCAVTGTTTKTGSFDLTVKAPLGSALPVPASFIFRVQ</sequence>
<evidence type="ECO:0000313" key="5">
    <source>
        <dbReference type="Proteomes" id="UP000265955"/>
    </source>
</evidence>
<keyword evidence="2" id="KW-1133">Transmembrane helix</keyword>
<dbReference type="PROSITE" id="PS51257">
    <property type="entry name" value="PROKAR_LIPOPROTEIN"/>
    <property type="match status" value="1"/>
</dbReference>
<protein>
    <recommendedName>
        <fullName evidence="3">Big-1 domain-containing protein</fullName>
    </recommendedName>
</protein>
<dbReference type="Proteomes" id="UP000265955">
    <property type="component" value="Unassembled WGS sequence"/>
</dbReference>
<comment type="caution">
    <text evidence="4">The sequence shown here is derived from an EMBL/GenBank/DDBJ whole genome shotgun (WGS) entry which is preliminary data.</text>
</comment>
<evidence type="ECO:0000256" key="2">
    <source>
        <dbReference type="SAM" id="Phobius"/>
    </source>
</evidence>
<dbReference type="PROSITE" id="PS51127">
    <property type="entry name" value="BIG1"/>
    <property type="match status" value="2"/>
</dbReference>
<evidence type="ECO:0000313" key="4">
    <source>
        <dbReference type="EMBL" id="RJF99701.1"/>
    </source>
</evidence>
<keyword evidence="2" id="KW-0472">Membrane</keyword>
<keyword evidence="2" id="KW-0812">Transmembrane</keyword>
<dbReference type="RefSeq" id="WP_119769655.1">
    <property type="nucleotide sequence ID" value="NZ_QYUO01000001.1"/>
</dbReference>
<gene>
    <name evidence="4" type="ORF">D3871_15105</name>
</gene>
<dbReference type="Gene3D" id="2.60.40.10">
    <property type="entry name" value="Immunoglobulins"/>
    <property type="match status" value="3"/>
</dbReference>
<dbReference type="SUPFAM" id="SSF49373">
    <property type="entry name" value="Invasin/intimin cell-adhesion fragments"/>
    <property type="match status" value="2"/>
</dbReference>
<dbReference type="InterPro" id="IPR013783">
    <property type="entry name" value="Ig-like_fold"/>
</dbReference>
<accession>A0A3A3FZS5</accession>
<dbReference type="EMBL" id="QYUO01000001">
    <property type="protein sequence ID" value="RJF99701.1"/>
    <property type="molecule type" value="Genomic_DNA"/>
</dbReference>
<feature type="transmembrane region" description="Helical" evidence="2">
    <location>
        <begin position="12"/>
        <end position="32"/>
    </location>
</feature>
<organism evidence="4 5">
    <name type="scientific">Noviherbaspirillum saxi</name>
    <dbReference type="NCBI Taxonomy" id="2320863"/>
    <lineage>
        <taxon>Bacteria</taxon>
        <taxon>Pseudomonadati</taxon>
        <taxon>Pseudomonadota</taxon>
        <taxon>Betaproteobacteria</taxon>
        <taxon>Burkholderiales</taxon>
        <taxon>Oxalobacteraceae</taxon>
        <taxon>Noviherbaspirillum</taxon>
    </lineage>
</organism>
<dbReference type="OrthoDB" id="5522233at2"/>
<reference evidence="5" key="1">
    <citation type="submission" date="2018-09" db="EMBL/GenBank/DDBJ databases">
        <authorList>
            <person name="Zhu H."/>
        </authorList>
    </citation>
    <scope>NUCLEOTIDE SEQUENCE [LARGE SCALE GENOMIC DNA]</scope>
    <source>
        <strain evidence="5">K1R23-30</strain>
    </source>
</reference>
<comment type="similarity">
    <text evidence="1">Belongs to the intimin/invasin family.</text>
</comment>
<evidence type="ECO:0000256" key="1">
    <source>
        <dbReference type="ARBA" id="ARBA00010116"/>
    </source>
</evidence>
<feature type="domain" description="Big-1" evidence="3">
    <location>
        <begin position="58"/>
        <end position="159"/>
    </location>
</feature>
<keyword evidence="5" id="KW-1185">Reference proteome</keyword>
<dbReference type="InterPro" id="IPR003344">
    <property type="entry name" value="Big_1_dom"/>
</dbReference>